<keyword evidence="5 6" id="KW-0472">Membrane</keyword>
<evidence type="ECO:0000256" key="2">
    <source>
        <dbReference type="ARBA" id="ARBA00022475"/>
    </source>
</evidence>
<dbReference type="PANTHER" id="PTHR43723:SF1">
    <property type="entry name" value="COBALT TRANSPORT PROTEIN CBIQ"/>
    <property type="match status" value="1"/>
</dbReference>
<accession>A0ABU0NK85</accession>
<evidence type="ECO:0000256" key="1">
    <source>
        <dbReference type="ARBA" id="ARBA00004651"/>
    </source>
</evidence>
<dbReference type="Pfam" id="PF02361">
    <property type="entry name" value="CbiQ"/>
    <property type="match status" value="1"/>
</dbReference>
<evidence type="ECO:0000313" key="8">
    <source>
        <dbReference type="Proteomes" id="UP001230654"/>
    </source>
</evidence>
<evidence type="ECO:0000256" key="4">
    <source>
        <dbReference type="ARBA" id="ARBA00022989"/>
    </source>
</evidence>
<dbReference type="InterPro" id="IPR012809">
    <property type="entry name" value="ECF_CbiQ"/>
</dbReference>
<dbReference type="PANTHER" id="PTHR43723">
    <property type="entry name" value="COBALT TRANSPORT PROTEIN CBIQ"/>
    <property type="match status" value="1"/>
</dbReference>
<evidence type="ECO:0000313" key="7">
    <source>
        <dbReference type="EMBL" id="MDQ0579496.1"/>
    </source>
</evidence>
<dbReference type="EMBL" id="JAUSWV010000002">
    <property type="protein sequence ID" value="MDQ0579496.1"/>
    <property type="molecule type" value="Genomic_DNA"/>
</dbReference>
<keyword evidence="2" id="KW-1003">Cell membrane</keyword>
<dbReference type="NCBIfam" id="TIGR02454">
    <property type="entry name" value="ECF_T_CbiQ"/>
    <property type="match status" value="1"/>
</dbReference>
<comment type="caution">
    <text evidence="7">The sequence shown here is derived from an EMBL/GenBank/DDBJ whole genome shotgun (WGS) entry which is preliminary data.</text>
</comment>
<organism evidence="7 8">
    <name type="scientific">Streptomyces rishiriensis</name>
    <dbReference type="NCBI Taxonomy" id="68264"/>
    <lineage>
        <taxon>Bacteria</taxon>
        <taxon>Bacillati</taxon>
        <taxon>Actinomycetota</taxon>
        <taxon>Actinomycetes</taxon>
        <taxon>Kitasatosporales</taxon>
        <taxon>Streptomycetaceae</taxon>
        <taxon>Streptomyces</taxon>
    </lineage>
</organism>
<name>A0ABU0NK85_STRRH</name>
<sequence>MLPIDAAAHSSRWRHRHPLDKAVLGLGLTVLAISLPPWPGAALVLVAALAVLLGPAGVPARRLWRAYRVPLGFCVTGALTLLVRVGGPDRFVALADGGPVRAGELLLRTSAASLGVLLLAFTTPMSDLLPRLVRAGVPAPVVDVALVTYRMSFLLLDSVRRIREAQAARLGHTTRAAQWRSLAGLGATAFVRAFDRAARLQDGLAGRGYDGTLRVLVPEARFSVRFAAASAALFAALVALTFVLRSVLERPLS</sequence>
<reference evidence="7 8" key="1">
    <citation type="submission" date="2023-07" db="EMBL/GenBank/DDBJ databases">
        <title>Comparative genomics of wheat-associated soil bacteria to identify genetic determinants of phenazine resistance.</title>
        <authorList>
            <person name="Mouncey N."/>
        </authorList>
    </citation>
    <scope>NUCLEOTIDE SEQUENCE [LARGE SCALE GENOMIC DNA]</scope>
    <source>
        <strain evidence="7 8">B2I6</strain>
    </source>
</reference>
<keyword evidence="3 6" id="KW-0812">Transmembrane</keyword>
<feature type="transmembrane region" description="Helical" evidence="6">
    <location>
        <begin position="22"/>
        <end position="54"/>
    </location>
</feature>
<dbReference type="CDD" id="cd16914">
    <property type="entry name" value="EcfT"/>
    <property type="match status" value="1"/>
</dbReference>
<comment type="subcellular location">
    <subcellularLocation>
        <location evidence="1">Cell membrane</location>
        <topology evidence="1">Multi-pass membrane protein</topology>
    </subcellularLocation>
</comment>
<dbReference type="Proteomes" id="UP001230654">
    <property type="component" value="Unassembled WGS sequence"/>
</dbReference>
<keyword evidence="4 6" id="KW-1133">Transmembrane helix</keyword>
<gene>
    <name evidence="7" type="ORF">QF030_001674</name>
</gene>
<evidence type="ECO:0000256" key="5">
    <source>
        <dbReference type="ARBA" id="ARBA00023136"/>
    </source>
</evidence>
<proteinExistence type="predicted"/>
<protein>
    <submittedName>
        <fullName evidence="7">Cobalt/nickel transport system permease protein</fullName>
    </submittedName>
</protein>
<dbReference type="RefSeq" id="WP_307161989.1">
    <property type="nucleotide sequence ID" value="NZ_JAUSWV010000002.1"/>
</dbReference>
<evidence type="ECO:0000256" key="6">
    <source>
        <dbReference type="SAM" id="Phobius"/>
    </source>
</evidence>
<evidence type="ECO:0000256" key="3">
    <source>
        <dbReference type="ARBA" id="ARBA00022692"/>
    </source>
</evidence>
<dbReference type="InterPro" id="IPR052770">
    <property type="entry name" value="Cobalt_transport_CbiQ"/>
</dbReference>
<dbReference type="InterPro" id="IPR003339">
    <property type="entry name" value="ABC/ECF_trnsptr_transmembrane"/>
</dbReference>
<feature type="transmembrane region" description="Helical" evidence="6">
    <location>
        <begin position="226"/>
        <end position="248"/>
    </location>
</feature>
<keyword evidence="8" id="KW-1185">Reference proteome</keyword>